<gene>
    <name evidence="5" type="ORF">BSR29_06525</name>
</gene>
<comment type="caution">
    <text evidence="5">The sequence shown here is derived from an EMBL/GenBank/DDBJ whole genome shotgun (WGS) entry which is preliminary data.</text>
</comment>
<keyword evidence="2" id="KW-0812">Transmembrane</keyword>
<accession>A0A1Q5PKV1</accession>
<dbReference type="Proteomes" id="UP000186785">
    <property type="component" value="Unassembled WGS sequence"/>
</dbReference>
<evidence type="ECO:0008006" key="7">
    <source>
        <dbReference type="Google" id="ProtNLM"/>
    </source>
</evidence>
<dbReference type="InterPro" id="IPR032808">
    <property type="entry name" value="DoxX"/>
</dbReference>
<dbReference type="RefSeq" id="WP_073709501.1">
    <property type="nucleotide sequence ID" value="NZ_MQSU01000004.1"/>
</dbReference>
<evidence type="ECO:0000256" key="1">
    <source>
        <dbReference type="ARBA" id="ARBA00004141"/>
    </source>
</evidence>
<proteinExistence type="predicted"/>
<dbReference type="EMBL" id="MQSV01000004">
    <property type="protein sequence ID" value="OKL47268.1"/>
    <property type="molecule type" value="Genomic_DNA"/>
</dbReference>
<dbReference type="STRING" id="1921764.BSR28_07755"/>
<evidence type="ECO:0000313" key="6">
    <source>
        <dbReference type="Proteomes" id="UP000186785"/>
    </source>
</evidence>
<evidence type="ECO:0000256" key="2">
    <source>
        <dbReference type="ARBA" id="ARBA00022692"/>
    </source>
</evidence>
<name>A0A1Q5PKV1_9ACTO</name>
<reference evidence="5 6" key="1">
    <citation type="submission" date="2016-11" db="EMBL/GenBank/DDBJ databases">
        <title>Actinomyces gypaetusis sp. nov. isolated from the vulture Gypaetus barbatus in Qinghai Tibet Plateau China.</title>
        <authorList>
            <person name="Meng X."/>
        </authorList>
    </citation>
    <scope>NUCLEOTIDE SEQUENCE [LARGE SCALE GENOMIC DNA]</scope>
    <source>
        <strain evidence="5 6">VUL4_2</strain>
    </source>
</reference>
<evidence type="ECO:0000256" key="3">
    <source>
        <dbReference type="ARBA" id="ARBA00022989"/>
    </source>
</evidence>
<keyword evidence="4" id="KW-0472">Membrane</keyword>
<keyword evidence="3" id="KW-1133">Transmembrane helix</keyword>
<evidence type="ECO:0000313" key="5">
    <source>
        <dbReference type="EMBL" id="OKL47268.1"/>
    </source>
</evidence>
<dbReference type="OrthoDB" id="329282at2"/>
<sequence length="172" mass="17865">MNILRTMIRPLVAAPFIVEGIDAIKSPKAHARKVEKIAPTLRRFRLDWVADHPQLASRAAGAVTVCAAGALALGKAPRTAATLLTAVSLPIACAQVASEESISEKIQTGINRGALTGALVLAALDRQGAPSLMWRASNFASRTADKAAVQAEQVKAAAHSQLVSAKSAIGVN</sequence>
<protein>
    <recommendedName>
        <fullName evidence="7">DoxX family protein</fullName>
    </recommendedName>
</protein>
<dbReference type="GO" id="GO:0016020">
    <property type="term" value="C:membrane"/>
    <property type="evidence" value="ECO:0007669"/>
    <property type="project" value="UniProtKB-SubCell"/>
</dbReference>
<dbReference type="AlphaFoldDB" id="A0A1Q5PKV1"/>
<evidence type="ECO:0000256" key="4">
    <source>
        <dbReference type="ARBA" id="ARBA00023136"/>
    </source>
</evidence>
<dbReference type="Pfam" id="PF07681">
    <property type="entry name" value="DoxX"/>
    <property type="match status" value="1"/>
</dbReference>
<comment type="subcellular location">
    <subcellularLocation>
        <location evidence="1">Membrane</location>
        <topology evidence="1">Multi-pass membrane protein</topology>
    </subcellularLocation>
</comment>
<keyword evidence="6" id="KW-1185">Reference proteome</keyword>
<organism evidence="5 6">
    <name type="scientific">Boudabousia liubingyangii</name>
    <dbReference type="NCBI Taxonomy" id="1921764"/>
    <lineage>
        <taxon>Bacteria</taxon>
        <taxon>Bacillati</taxon>
        <taxon>Actinomycetota</taxon>
        <taxon>Actinomycetes</taxon>
        <taxon>Actinomycetales</taxon>
        <taxon>Actinomycetaceae</taxon>
        <taxon>Boudabousia</taxon>
    </lineage>
</organism>